<feature type="transmembrane region" description="Helical" evidence="1">
    <location>
        <begin position="68"/>
        <end position="96"/>
    </location>
</feature>
<gene>
    <name evidence="2" type="ORF">LCGC14_1587940</name>
</gene>
<evidence type="ECO:0000256" key="1">
    <source>
        <dbReference type="SAM" id="Phobius"/>
    </source>
</evidence>
<keyword evidence="1" id="KW-0472">Membrane</keyword>
<evidence type="ECO:0000313" key="2">
    <source>
        <dbReference type="EMBL" id="KKM26123.1"/>
    </source>
</evidence>
<keyword evidence="1" id="KW-1133">Transmembrane helix</keyword>
<organism evidence="2">
    <name type="scientific">marine sediment metagenome</name>
    <dbReference type="NCBI Taxonomy" id="412755"/>
    <lineage>
        <taxon>unclassified sequences</taxon>
        <taxon>metagenomes</taxon>
        <taxon>ecological metagenomes</taxon>
    </lineage>
</organism>
<dbReference type="AlphaFoldDB" id="A0A0F9KVK6"/>
<dbReference type="EMBL" id="LAZR01012573">
    <property type="protein sequence ID" value="KKM26123.1"/>
    <property type="molecule type" value="Genomic_DNA"/>
</dbReference>
<name>A0A0F9KVK6_9ZZZZ</name>
<keyword evidence="1" id="KW-0812">Transmembrane</keyword>
<comment type="caution">
    <text evidence="2">The sequence shown here is derived from an EMBL/GenBank/DDBJ whole genome shotgun (WGS) entry which is preliminary data.</text>
</comment>
<reference evidence="2" key="1">
    <citation type="journal article" date="2015" name="Nature">
        <title>Complex archaea that bridge the gap between prokaryotes and eukaryotes.</title>
        <authorList>
            <person name="Spang A."/>
            <person name="Saw J.H."/>
            <person name="Jorgensen S.L."/>
            <person name="Zaremba-Niedzwiedzka K."/>
            <person name="Martijn J."/>
            <person name="Lind A.E."/>
            <person name="van Eijk R."/>
            <person name="Schleper C."/>
            <person name="Guy L."/>
            <person name="Ettema T.J."/>
        </authorList>
    </citation>
    <scope>NUCLEOTIDE SEQUENCE</scope>
</reference>
<feature type="transmembrane region" description="Helical" evidence="1">
    <location>
        <begin position="35"/>
        <end position="56"/>
    </location>
</feature>
<accession>A0A0F9KVK6</accession>
<proteinExistence type="predicted"/>
<protein>
    <submittedName>
        <fullName evidence="2">Uncharacterized protein</fullName>
    </submittedName>
</protein>
<sequence length="97" mass="9961">MRNSTKILIWLAVWLASWGAGIAAALTASDAMGAVSGFVLWQLAAGTAAAVLWCLRPRLAPGSALRRAAALPALIAGGFVLALVALFGWGFIAVLLD</sequence>